<accession>A0A5K1HM50</accession>
<proteinExistence type="predicted"/>
<gene>
    <name evidence="3" type="ORF">NYM_LOCUS29950</name>
</gene>
<comment type="subcellular location">
    <subcellularLocation>
        <location evidence="1">Nucleus</location>
        <location evidence="1">Nucleolus</location>
    </subcellularLocation>
</comment>
<dbReference type="AlphaFoldDB" id="A0A5K1HM50"/>
<dbReference type="Gene3D" id="2.40.50.140">
    <property type="entry name" value="Nucleic acid-binding proteins"/>
    <property type="match status" value="1"/>
</dbReference>
<dbReference type="GO" id="GO:0000176">
    <property type="term" value="C:nuclear exosome (RNase complex)"/>
    <property type="evidence" value="ECO:0007669"/>
    <property type="project" value="TreeGrafter"/>
</dbReference>
<organism evidence="3">
    <name type="scientific">Nymphaea colorata</name>
    <name type="common">pocket water lily</name>
    <dbReference type="NCBI Taxonomy" id="210225"/>
    <lineage>
        <taxon>Eukaryota</taxon>
        <taxon>Viridiplantae</taxon>
        <taxon>Streptophyta</taxon>
        <taxon>Embryophyta</taxon>
        <taxon>Tracheophyta</taxon>
        <taxon>Spermatophyta</taxon>
        <taxon>Magnoliopsida</taxon>
        <taxon>Nymphaeales</taxon>
        <taxon>Nymphaeaceae</taxon>
        <taxon>Nymphaea</taxon>
    </lineage>
</organism>
<dbReference type="PANTHER" id="PTHR12686">
    <property type="entry name" value="3'-5' EXORIBONUCLEASE CSL4-RELATED"/>
    <property type="match status" value="1"/>
</dbReference>
<dbReference type="SUPFAM" id="SSF50249">
    <property type="entry name" value="Nucleic acid-binding proteins"/>
    <property type="match status" value="1"/>
</dbReference>
<dbReference type="GO" id="GO:0005730">
    <property type="term" value="C:nucleolus"/>
    <property type="evidence" value="ECO:0007669"/>
    <property type="project" value="UniProtKB-SubCell"/>
</dbReference>
<dbReference type="EMBL" id="LR722106">
    <property type="protein sequence ID" value="VVW87927.1"/>
    <property type="molecule type" value="Genomic_DNA"/>
</dbReference>
<dbReference type="GO" id="GO:0005737">
    <property type="term" value="C:cytoplasm"/>
    <property type="evidence" value="ECO:0007669"/>
    <property type="project" value="TreeGrafter"/>
</dbReference>
<protein>
    <recommendedName>
        <fullName evidence="4">Exosome complex component CSL4 C-terminal domain-containing protein</fullName>
    </recommendedName>
</protein>
<evidence type="ECO:0000256" key="2">
    <source>
        <dbReference type="ARBA" id="ARBA00022835"/>
    </source>
</evidence>
<evidence type="ECO:0008006" key="4">
    <source>
        <dbReference type="Google" id="ProtNLM"/>
    </source>
</evidence>
<dbReference type="InterPro" id="IPR039771">
    <property type="entry name" value="Csl4"/>
</dbReference>
<name>A0A5K1HM50_9MAGN</name>
<evidence type="ECO:0000313" key="3">
    <source>
        <dbReference type="EMBL" id="VVW87927.1"/>
    </source>
</evidence>
<dbReference type="InterPro" id="IPR012340">
    <property type="entry name" value="NA-bd_OB-fold"/>
</dbReference>
<evidence type="ECO:0000256" key="1">
    <source>
        <dbReference type="ARBA" id="ARBA00004604"/>
    </source>
</evidence>
<reference evidence="3" key="1">
    <citation type="submission" date="2019-09" db="EMBL/GenBank/DDBJ databases">
        <authorList>
            <person name="Zhang L."/>
        </authorList>
    </citation>
    <scope>NUCLEOTIDE SEQUENCE</scope>
</reference>
<dbReference type="GO" id="GO:0006396">
    <property type="term" value="P:RNA processing"/>
    <property type="evidence" value="ECO:0007669"/>
    <property type="project" value="InterPro"/>
</dbReference>
<sequence>MIDSFRPNDIIKAKVISLGDSSRSLYLTTAAEDLGVVVAKAEQSGRLMLPYDWTSMIDLNGNHQEKRKVAKPEM</sequence>
<dbReference type="PANTHER" id="PTHR12686:SF8">
    <property type="entry name" value="EXOSOME COMPLEX COMPONENT CSL4"/>
    <property type="match status" value="1"/>
</dbReference>
<keyword evidence="2" id="KW-0271">Exosome</keyword>